<evidence type="ECO:0000256" key="10">
    <source>
        <dbReference type="ARBA" id="ARBA00023002"/>
    </source>
</evidence>
<keyword evidence="6 14" id="KW-0349">Heme</keyword>
<comment type="cofactor">
    <cofactor evidence="1 14">
        <name>heme</name>
        <dbReference type="ChEBI" id="CHEBI:30413"/>
    </cofactor>
</comment>
<comment type="similarity">
    <text evidence="5 15">Belongs to the cytochrome P450 family.</text>
</comment>
<dbReference type="InterPro" id="IPR002401">
    <property type="entry name" value="Cyt_P450_E_grp-I"/>
</dbReference>
<evidence type="ECO:0000256" key="12">
    <source>
        <dbReference type="ARBA" id="ARBA00023033"/>
    </source>
</evidence>
<comment type="function">
    <text evidence="2">May be involved in the metabolism of insect hormones and in the breakdown of synthetic insecticides.</text>
</comment>
<evidence type="ECO:0000256" key="15">
    <source>
        <dbReference type="RuleBase" id="RU000461"/>
    </source>
</evidence>
<protein>
    <submittedName>
        <fullName evidence="17">Farnesoate epoxidase</fullName>
    </submittedName>
</protein>
<keyword evidence="11 14" id="KW-0408">Iron</keyword>
<evidence type="ECO:0000256" key="1">
    <source>
        <dbReference type="ARBA" id="ARBA00001971"/>
    </source>
</evidence>
<dbReference type="GO" id="GO:0008395">
    <property type="term" value="F:steroid hydroxylase activity"/>
    <property type="evidence" value="ECO:0007669"/>
    <property type="project" value="TreeGrafter"/>
</dbReference>
<keyword evidence="16" id="KW-1133">Transmembrane helix</keyword>
<dbReference type="AlphaFoldDB" id="A0A226DF97"/>
<keyword evidence="8" id="KW-0256">Endoplasmic reticulum</keyword>
<evidence type="ECO:0000256" key="4">
    <source>
        <dbReference type="ARBA" id="ARBA00004406"/>
    </source>
</evidence>
<feature type="transmembrane region" description="Helical" evidence="16">
    <location>
        <begin position="15"/>
        <end position="34"/>
    </location>
</feature>
<comment type="caution">
    <text evidence="17">The sequence shown here is derived from an EMBL/GenBank/DDBJ whole genome shotgun (WGS) entry which is preliminary data.</text>
</comment>
<proteinExistence type="inferred from homology"/>
<dbReference type="OrthoDB" id="1055148at2759"/>
<keyword evidence="9" id="KW-0492">Microsome</keyword>
<dbReference type="GO" id="GO:0016712">
    <property type="term" value="F:oxidoreductase activity, acting on paired donors, with incorporation or reduction of molecular oxygen, reduced flavin or flavoprotein as one donor, and incorporation of one atom of oxygen"/>
    <property type="evidence" value="ECO:0007669"/>
    <property type="project" value="TreeGrafter"/>
</dbReference>
<evidence type="ECO:0000256" key="14">
    <source>
        <dbReference type="PIRSR" id="PIRSR602401-1"/>
    </source>
</evidence>
<dbReference type="GO" id="GO:0020037">
    <property type="term" value="F:heme binding"/>
    <property type="evidence" value="ECO:0007669"/>
    <property type="project" value="InterPro"/>
</dbReference>
<dbReference type="SUPFAM" id="SSF48264">
    <property type="entry name" value="Cytochrome P450"/>
    <property type="match status" value="1"/>
</dbReference>
<dbReference type="Proteomes" id="UP000198287">
    <property type="component" value="Unassembled WGS sequence"/>
</dbReference>
<evidence type="ECO:0000256" key="8">
    <source>
        <dbReference type="ARBA" id="ARBA00022824"/>
    </source>
</evidence>
<dbReference type="PANTHER" id="PTHR24300:SF376">
    <property type="entry name" value="CYTOCHROME P450 15A1"/>
    <property type="match status" value="1"/>
</dbReference>
<organism evidence="17 18">
    <name type="scientific">Folsomia candida</name>
    <name type="common">Springtail</name>
    <dbReference type="NCBI Taxonomy" id="158441"/>
    <lineage>
        <taxon>Eukaryota</taxon>
        <taxon>Metazoa</taxon>
        <taxon>Ecdysozoa</taxon>
        <taxon>Arthropoda</taxon>
        <taxon>Hexapoda</taxon>
        <taxon>Collembola</taxon>
        <taxon>Entomobryomorpha</taxon>
        <taxon>Isotomoidea</taxon>
        <taxon>Isotomidae</taxon>
        <taxon>Proisotominae</taxon>
        <taxon>Folsomia</taxon>
    </lineage>
</organism>
<reference evidence="17 18" key="1">
    <citation type="submission" date="2015-12" db="EMBL/GenBank/DDBJ databases">
        <title>The genome of Folsomia candida.</title>
        <authorList>
            <person name="Faddeeva A."/>
            <person name="Derks M.F."/>
            <person name="Anvar Y."/>
            <person name="Smit S."/>
            <person name="Van Straalen N."/>
            <person name="Roelofs D."/>
        </authorList>
    </citation>
    <scope>NUCLEOTIDE SEQUENCE [LARGE SCALE GENOMIC DNA]</scope>
    <source>
        <strain evidence="17 18">VU population</strain>
        <tissue evidence="17">Whole body</tissue>
    </source>
</reference>
<dbReference type="EMBL" id="LNIX01000019">
    <property type="protein sequence ID" value="OXA44255.1"/>
    <property type="molecule type" value="Genomic_DNA"/>
</dbReference>
<dbReference type="InterPro" id="IPR050182">
    <property type="entry name" value="Cytochrome_P450_fam2"/>
</dbReference>
<dbReference type="OMA" id="YGAYWQD"/>
<dbReference type="Gene3D" id="1.10.630.10">
    <property type="entry name" value="Cytochrome P450"/>
    <property type="match status" value="1"/>
</dbReference>
<dbReference type="FunFam" id="1.10.630.10:FF:000238">
    <property type="entry name" value="Cytochrome P450 2A6"/>
    <property type="match status" value="1"/>
</dbReference>
<dbReference type="GO" id="GO:0006805">
    <property type="term" value="P:xenobiotic metabolic process"/>
    <property type="evidence" value="ECO:0007669"/>
    <property type="project" value="TreeGrafter"/>
</dbReference>
<evidence type="ECO:0000256" key="3">
    <source>
        <dbReference type="ARBA" id="ARBA00004174"/>
    </source>
</evidence>
<dbReference type="STRING" id="158441.A0A226DF97"/>
<keyword evidence="13 16" id="KW-0472">Membrane</keyword>
<evidence type="ECO:0000256" key="5">
    <source>
        <dbReference type="ARBA" id="ARBA00010617"/>
    </source>
</evidence>
<dbReference type="InterPro" id="IPR036396">
    <property type="entry name" value="Cyt_P450_sf"/>
</dbReference>
<name>A0A226DF97_FOLCA</name>
<dbReference type="GO" id="GO:0006082">
    <property type="term" value="P:organic acid metabolic process"/>
    <property type="evidence" value="ECO:0007669"/>
    <property type="project" value="TreeGrafter"/>
</dbReference>
<dbReference type="GO" id="GO:0005789">
    <property type="term" value="C:endoplasmic reticulum membrane"/>
    <property type="evidence" value="ECO:0007669"/>
    <property type="project" value="UniProtKB-SubCell"/>
</dbReference>
<evidence type="ECO:0000256" key="9">
    <source>
        <dbReference type="ARBA" id="ARBA00022848"/>
    </source>
</evidence>
<keyword evidence="18" id="KW-1185">Reference proteome</keyword>
<dbReference type="PROSITE" id="PS00086">
    <property type="entry name" value="CYTOCHROME_P450"/>
    <property type="match status" value="1"/>
</dbReference>
<keyword evidence="10 15" id="KW-0560">Oxidoreductase</keyword>
<evidence type="ECO:0000313" key="17">
    <source>
        <dbReference type="EMBL" id="OXA44255.1"/>
    </source>
</evidence>
<evidence type="ECO:0000256" key="11">
    <source>
        <dbReference type="ARBA" id="ARBA00023004"/>
    </source>
</evidence>
<accession>A0A226DF97</accession>
<dbReference type="GO" id="GO:0005506">
    <property type="term" value="F:iron ion binding"/>
    <property type="evidence" value="ECO:0007669"/>
    <property type="project" value="InterPro"/>
</dbReference>
<dbReference type="InterPro" id="IPR017972">
    <property type="entry name" value="Cyt_P450_CS"/>
</dbReference>
<keyword evidence="7 14" id="KW-0479">Metal-binding</keyword>
<evidence type="ECO:0000256" key="6">
    <source>
        <dbReference type="ARBA" id="ARBA00022617"/>
    </source>
</evidence>
<gene>
    <name evidence="17" type="ORF">Fcan01_20670</name>
</gene>
<feature type="binding site" description="axial binding residue" evidence="14">
    <location>
        <position position="454"/>
    </location>
    <ligand>
        <name>heme</name>
        <dbReference type="ChEBI" id="CHEBI:30413"/>
    </ligand>
    <ligandPart>
        <name>Fe</name>
        <dbReference type="ChEBI" id="CHEBI:18248"/>
    </ligandPart>
</feature>
<sequence>MTYRIFRNLFHLRKMFVYVALGVTLFLTIYFFLLKDEHNNKEPPGPKPWPIIGNLLDLAKASDNMTLSMGILAEKYGEIFSLKIGSKRTVILTSKEAMQTILTNEATLARDFSGMFADRSFNKKIGIAFSEGELWDKLRPWAFKTLREFGFGKSSDMEHFIQDSSQRLFGTIDDKIGTGKSCDVDVELIFNNPILSIMWQMVVGRISPEDEPYIKLLAEKGDAFVRSGILGTGIVNAFPFLRFVFPKALGYNVQMDYFNTSNTIALNLFKEMQEKWSTSQTTPTNLLEAFVQNFSTDPKIFNSENFQLTFQDLLLASTDTSSSYMEFVILFLVAYPDVQEKIYQEILKVVPDGRDLCFSDRKEMPYIQAFFLETHRKGRVLQNMLPRRALSDIAYKDYIIKKDTIIMADTRLYYESQENWTDPDAFRPERFLNEAGQVVNAGNIISFSFGKRNCPGELHANIVAFLLVTSLLQRYKLSVPKGQEMPRLDLKPGLTLKPYPFQATFTKR</sequence>
<dbReference type="PANTHER" id="PTHR24300">
    <property type="entry name" value="CYTOCHROME P450 508A4-RELATED"/>
    <property type="match status" value="1"/>
</dbReference>
<dbReference type="InterPro" id="IPR001128">
    <property type="entry name" value="Cyt_P450"/>
</dbReference>
<evidence type="ECO:0000313" key="18">
    <source>
        <dbReference type="Proteomes" id="UP000198287"/>
    </source>
</evidence>
<keyword evidence="16" id="KW-0812">Transmembrane</keyword>
<evidence type="ECO:0000256" key="7">
    <source>
        <dbReference type="ARBA" id="ARBA00022723"/>
    </source>
</evidence>
<evidence type="ECO:0000256" key="2">
    <source>
        <dbReference type="ARBA" id="ARBA00003690"/>
    </source>
</evidence>
<dbReference type="PRINTS" id="PR00463">
    <property type="entry name" value="EP450I"/>
</dbReference>
<evidence type="ECO:0000256" key="13">
    <source>
        <dbReference type="ARBA" id="ARBA00023136"/>
    </source>
</evidence>
<dbReference type="Pfam" id="PF00067">
    <property type="entry name" value="p450"/>
    <property type="match status" value="1"/>
</dbReference>
<comment type="subcellular location">
    <subcellularLocation>
        <location evidence="4">Endoplasmic reticulum membrane</location>
        <topology evidence="4">Peripheral membrane protein</topology>
    </subcellularLocation>
    <subcellularLocation>
        <location evidence="3">Microsome membrane</location>
        <topology evidence="3">Peripheral membrane protein</topology>
    </subcellularLocation>
</comment>
<evidence type="ECO:0000256" key="16">
    <source>
        <dbReference type="SAM" id="Phobius"/>
    </source>
</evidence>
<keyword evidence="12 15" id="KW-0503">Monooxygenase</keyword>